<dbReference type="Proteomes" id="UP000015241">
    <property type="component" value="Unassembled WGS sequence"/>
</dbReference>
<feature type="transmembrane region" description="Helical" evidence="6">
    <location>
        <begin position="94"/>
        <end position="117"/>
    </location>
</feature>
<evidence type="ECO:0000313" key="8">
    <source>
        <dbReference type="Proteomes" id="UP000015241"/>
    </source>
</evidence>
<dbReference type="SMART" id="SM00679">
    <property type="entry name" value="CTNS"/>
    <property type="match status" value="2"/>
</dbReference>
<dbReference type="InParanoid" id="S8E7D4"/>
<protein>
    <recommendedName>
        <fullName evidence="9">PQ-loop-domain-containing protein</fullName>
    </recommendedName>
</protein>
<evidence type="ECO:0008006" key="9">
    <source>
        <dbReference type="Google" id="ProtNLM"/>
    </source>
</evidence>
<feature type="transmembrane region" description="Helical" evidence="6">
    <location>
        <begin position="65"/>
        <end position="82"/>
    </location>
</feature>
<sequence length="291" mass="31674">MPVNRAAENALGTIGTVCWTIQLVPQLWKSYREKSTEGLSQFLVCIWGAAGIPMGVYAIVQNINIPLIVQPQLFGVLSFLSFAQCQYYAKKRPLWVCAVIYVLCLALLGGLQAAFVYAIRPSYERGNQAGVEFFGIVSSVVIAIGLLPQYDEIWKHREVIGISVPFMTIDMLGGVFNDLSLASKDKFIVLASITYTLVVVMDLVVIVLAVILNPIARQRRKRAALAAMQADIVPAETGTMAAGGGGEFGMTERGEAVLFERADGIDEKKQGEVSDDGEKGDEMVTTNDCQQ</sequence>
<organism evidence="7 8">
    <name type="scientific">Fomitopsis schrenkii</name>
    <name type="common">Brown rot fungus</name>
    <dbReference type="NCBI Taxonomy" id="2126942"/>
    <lineage>
        <taxon>Eukaryota</taxon>
        <taxon>Fungi</taxon>
        <taxon>Dikarya</taxon>
        <taxon>Basidiomycota</taxon>
        <taxon>Agaricomycotina</taxon>
        <taxon>Agaricomycetes</taxon>
        <taxon>Polyporales</taxon>
        <taxon>Fomitopsis</taxon>
    </lineage>
</organism>
<proteinExistence type="predicted"/>
<evidence type="ECO:0000256" key="4">
    <source>
        <dbReference type="ARBA" id="ARBA00023136"/>
    </source>
</evidence>
<feature type="transmembrane region" description="Helical" evidence="6">
    <location>
        <begin position="129"/>
        <end position="147"/>
    </location>
</feature>
<dbReference type="InterPro" id="IPR051415">
    <property type="entry name" value="LAAT-1"/>
</dbReference>
<feature type="transmembrane region" description="Helical" evidence="6">
    <location>
        <begin position="188"/>
        <end position="212"/>
    </location>
</feature>
<keyword evidence="8" id="KW-1185">Reference proteome</keyword>
<dbReference type="GO" id="GO:0016020">
    <property type="term" value="C:membrane"/>
    <property type="evidence" value="ECO:0007669"/>
    <property type="project" value="UniProtKB-SubCell"/>
</dbReference>
<evidence type="ECO:0000256" key="2">
    <source>
        <dbReference type="ARBA" id="ARBA00022692"/>
    </source>
</evidence>
<evidence type="ECO:0000256" key="5">
    <source>
        <dbReference type="SAM" id="MobiDB-lite"/>
    </source>
</evidence>
<dbReference type="AlphaFoldDB" id="S8E7D4"/>
<dbReference type="OrthoDB" id="407617at2759"/>
<dbReference type="EMBL" id="KE504145">
    <property type="protein sequence ID" value="EPT00937.1"/>
    <property type="molecule type" value="Genomic_DNA"/>
</dbReference>
<dbReference type="FunCoup" id="S8E7D4">
    <property type="interactions" value="3"/>
</dbReference>
<evidence type="ECO:0000256" key="1">
    <source>
        <dbReference type="ARBA" id="ARBA00004141"/>
    </source>
</evidence>
<feature type="transmembrane region" description="Helical" evidence="6">
    <location>
        <begin position="159"/>
        <end position="176"/>
    </location>
</feature>
<dbReference type="Gene3D" id="1.20.1280.290">
    <property type="match status" value="2"/>
</dbReference>
<evidence type="ECO:0000256" key="3">
    <source>
        <dbReference type="ARBA" id="ARBA00022989"/>
    </source>
</evidence>
<accession>S8E7D4</accession>
<evidence type="ECO:0000313" key="7">
    <source>
        <dbReference type="EMBL" id="EPT00937.1"/>
    </source>
</evidence>
<feature type="region of interest" description="Disordered" evidence="5">
    <location>
        <begin position="264"/>
        <end position="291"/>
    </location>
</feature>
<dbReference type="eggNOG" id="KOG2913">
    <property type="taxonomic scope" value="Eukaryota"/>
</dbReference>
<comment type="subcellular location">
    <subcellularLocation>
        <location evidence="1">Membrane</location>
        <topology evidence="1">Multi-pass membrane protein</topology>
    </subcellularLocation>
</comment>
<evidence type="ECO:0000256" key="6">
    <source>
        <dbReference type="SAM" id="Phobius"/>
    </source>
</evidence>
<name>S8E7D4_FOMSC</name>
<keyword evidence="4 6" id="KW-0472">Membrane</keyword>
<keyword evidence="2 6" id="KW-0812">Transmembrane</keyword>
<feature type="compositionally biased region" description="Basic and acidic residues" evidence="5">
    <location>
        <begin position="264"/>
        <end position="282"/>
    </location>
</feature>
<keyword evidence="3 6" id="KW-1133">Transmembrane helix</keyword>
<dbReference type="HOGENOM" id="CLU_040201_0_0_1"/>
<feature type="transmembrane region" description="Helical" evidence="6">
    <location>
        <begin position="39"/>
        <end position="59"/>
    </location>
</feature>
<dbReference type="Pfam" id="PF04193">
    <property type="entry name" value="PQ-loop"/>
    <property type="match status" value="2"/>
</dbReference>
<gene>
    <name evidence="7" type="ORF">FOMPIDRAFT_1023494</name>
</gene>
<dbReference type="InterPro" id="IPR006603">
    <property type="entry name" value="PQ-loop_rpt"/>
</dbReference>
<reference evidence="7 8" key="1">
    <citation type="journal article" date="2012" name="Science">
        <title>The Paleozoic origin of enzymatic lignin decomposition reconstructed from 31 fungal genomes.</title>
        <authorList>
            <person name="Floudas D."/>
            <person name="Binder M."/>
            <person name="Riley R."/>
            <person name="Barry K."/>
            <person name="Blanchette R.A."/>
            <person name="Henrissat B."/>
            <person name="Martinez A.T."/>
            <person name="Otillar R."/>
            <person name="Spatafora J.W."/>
            <person name="Yadav J.S."/>
            <person name="Aerts A."/>
            <person name="Benoit I."/>
            <person name="Boyd A."/>
            <person name="Carlson A."/>
            <person name="Copeland A."/>
            <person name="Coutinho P.M."/>
            <person name="de Vries R.P."/>
            <person name="Ferreira P."/>
            <person name="Findley K."/>
            <person name="Foster B."/>
            <person name="Gaskell J."/>
            <person name="Glotzer D."/>
            <person name="Gorecki P."/>
            <person name="Heitman J."/>
            <person name="Hesse C."/>
            <person name="Hori C."/>
            <person name="Igarashi K."/>
            <person name="Jurgens J.A."/>
            <person name="Kallen N."/>
            <person name="Kersten P."/>
            <person name="Kohler A."/>
            <person name="Kuees U."/>
            <person name="Kumar T.K.A."/>
            <person name="Kuo A."/>
            <person name="LaButti K."/>
            <person name="Larrondo L.F."/>
            <person name="Lindquist E."/>
            <person name="Ling A."/>
            <person name="Lombard V."/>
            <person name="Lucas S."/>
            <person name="Lundell T."/>
            <person name="Martin R."/>
            <person name="McLaughlin D.J."/>
            <person name="Morgenstern I."/>
            <person name="Morin E."/>
            <person name="Murat C."/>
            <person name="Nagy L.G."/>
            <person name="Nolan M."/>
            <person name="Ohm R.A."/>
            <person name="Patyshakuliyeva A."/>
            <person name="Rokas A."/>
            <person name="Ruiz-Duenas F.J."/>
            <person name="Sabat G."/>
            <person name="Salamov A."/>
            <person name="Samejima M."/>
            <person name="Schmutz J."/>
            <person name="Slot J.C."/>
            <person name="St John F."/>
            <person name="Stenlid J."/>
            <person name="Sun H."/>
            <person name="Sun S."/>
            <person name="Syed K."/>
            <person name="Tsang A."/>
            <person name="Wiebenga A."/>
            <person name="Young D."/>
            <person name="Pisabarro A."/>
            <person name="Eastwood D.C."/>
            <person name="Martin F."/>
            <person name="Cullen D."/>
            <person name="Grigoriev I.V."/>
            <person name="Hibbett D.S."/>
        </authorList>
    </citation>
    <scope>NUCLEOTIDE SEQUENCE</scope>
    <source>
        <strain evidence="8">FP-58527</strain>
    </source>
</reference>
<dbReference type="PANTHER" id="PTHR16201">
    <property type="entry name" value="SEVEN TRANSMEMBRANE PROTEIN 1-RELATED"/>
    <property type="match status" value="1"/>
</dbReference>
<dbReference type="PANTHER" id="PTHR16201:SF37">
    <property type="entry name" value="PQ-LOOP REPEAT-CONTAINING PROTEIN"/>
    <property type="match status" value="1"/>
</dbReference>